<evidence type="ECO:0000313" key="3">
    <source>
        <dbReference type="EMBL" id="BDD11559.1"/>
    </source>
</evidence>
<feature type="transmembrane region" description="Helical" evidence="1">
    <location>
        <begin position="403"/>
        <end position="423"/>
    </location>
</feature>
<evidence type="ECO:0000256" key="1">
    <source>
        <dbReference type="SAM" id="Phobius"/>
    </source>
</evidence>
<evidence type="ECO:0000313" key="4">
    <source>
        <dbReference type="Proteomes" id="UP001348817"/>
    </source>
</evidence>
<dbReference type="EMBL" id="AP025315">
    <property type="protein sequence ID" value="BDD11559.1"/>
    <property type="molecule type" value="Genomic_DNA"/>
</dbReference>
<dbReference type="AlphaFoldDB" id="A0AAU9CYH6"/>
<keyword evidence="3" id="KW-0614">Plasmid</keyword>
<dbReference type="GO" id="GO:0022857">
    <property type="term" value="F:transmembrane transporter activity"/>
    <property type="evidence" value="ECO:0007669"/>
    <property type="project" value="TreeGrafter"/>
</dbReference>
<feature type="domain" description="MacB-like periplasmic core" evidence="2">
    <location>
        <begin position="22"/>
        <end position="219"/>
    </location>
</feature>
<feature type="transmembrane region" description="Helical" evidence="1">
    <location>
        <begin position="360"/>
        <end position="383"/>
    </location>
</feature>
<dbReference type="InterPro" id="IPR025857">
    <property type="entry name" value="MacB_PCD"/>
</dbReference>
<dbReference type="Proteomes" id="UP001348817">
    <property type="component" value="Plasmid pFA1"/>
</dbReference>
<dbReference type="Pfam" id="PF12704">
    <property type="entry name" value="MacB_PCD"/>
    <property type="match status" value="1"/>
</dbReference>
<keyword evidence="1" id="KW-0472">Membrane</keyword>
<keyword evidence="1" id="KW-1133">Transmembrane helix</keyword>
<organism evidence="3 4">
    <name type="scientific">Fulvitalea axinellae</name>
    <dbReference type="NCBI Taxonomy" id="1182444"/>
    <lineage>
        <taxon>Bacteria</taxon>
        <taxon>Pseudomonadati</taxon>
        <taxon>Bacteroidota</taxon>
        <taxon>Cytophagia</taxon>
        <taxon>Cytophagales</taxon>
        <taxon>Persicobacteraceae</taxon>
        <taxon>Fulvitalea</taxon>
    </lineage>
</organism>
<proteinExistence type="predicted"/>
<dbReference type="PANTHER" id="PTHR30572:SF18">
    <property type="entry name" value="ABC-TYPE MACROLIDE FAMILY EXPORT SYSTEM PERMEASE COMPONENT 2"/>
    <property type="match status" value="1"/>
</dbReference>
<dbReference type="RefSeq" id="WP_338395046.1">
    <property type="nucleotide sequence ID" value="NZ_AP025315.1"/>
</dbReference>
<feature type="transmembrane region" description="Helical" evidence="1">
    <location>
        <begin position="20"/>
        <end position="42"/>
    </location>
</feature>
<dbReference type="InterPro" id="IPR050250">
    <property type="entry name" value="Macrolide_Exporter_MacB"/>
</dbReference>
<feature type="transmembrane region" description="Helical" evidence="1">
    <location>
        <begin position="270"/>
        <end position="290"/>
    </location>
</feature>
<sequence length="427" mass="48807">MLFYYLKISIRRLLRDKVYATVNILGLALALSVCTILFNYAYKEWKTDRQYENAENIYWLLRDYETAVSELSPYHRRFIADSLLARHPEIVRVGRARVASLRLVEDSVGIDAFEKYVAADRSFFEMFGFSLLQGTLSEFEDDARKAVISKSYAEKVYGNQSPLGMELPLVSFDKHRYTVVAVMEDIPEWSSVKTDIILTDSKKRSSGLLLELLPGYRIEHVLASIPKIKASVRRGDVRLKDQKWRSYSLKGLYMEAPHVSNGIFQRGNGFYFRGILFAGCLAVVLSLLNYNVLSVSGNKRYRLGTEVRGALGESGTEQGLFYFVETLLHLFIATVFSVVLTYSSYPLINRFVGFSEVEGFYLVDGFPFLWALLLLFCLAVMFASKLVYSNRVKLGFMRRQVEYVQTVGQVVIFCLLLICAMLYRACS</sequence>
<evidence type="ECO:0000259" key="2">
    <source>
        <dbReference type="Pfam" id="PF12704"/>
    </source>
</evidence>
<dbReference type="GO" id="GO:0005886">
    <property type="term" value="C:plasma membrane"/>
    <property type="evidence" value="ECO:0007669"/>
    <property type="project" value="TreeGrafter"/>
</dbReference>
<geneLocation type="plasmid" evidence="3 4">
    <name>pFA1</name>
</geneLocation>
<gene>
    <name evidence="3" type="ORF">FUAX_39910</name>
</gene>
<keyword evidence="1" id="KW-0812">Transmembrane</keyword>
<keyword evidence="4" id="KW-1185">Reference proteome</keyword>
<accession>A0AAU9CYH6</accession>
<protein>
    <recommendedName>
        <fullName evidence="2">MacB-like periplasmic core domain-containing protein</fullName>
    </recommendedName>
</protein>
<feature type="transmembrane region" description="Helical" evidence="1">
    <location>
        <begin position="327"/>
        <end position="348"/>
    </location>
</feature>
<dbReference type="KEGG" id="fax:FUAX_39910"/>
<dbReference type="PANTHER" id="PTHR30572">
    <property type="entry name" value="MEMBRANE COMPONENT OF TRANSPORTER-RELATED"/>
    <property type="match status" value="1"/>
</dbReference>
<reference evidence="3 4" key="1">
    <citation type="submission" date="2021-12" db="EMBL/GenBank/DDBJ databases">
        <title>Genome sequencing of bacteria with rrn-lacking chromosome and rrn-plasmid.</title>
        <authorList>
            <person name="Anda M."/>
            <person name="Iwasaki W."/>
        </authorList>
    </citation>
    <scope>NUCLEOTIDE SEQUENCE [LARGE SCALE GENOMIC DNA]</scope>
    <source>
        <strain evidence="3 4">DSM 100852</strain>
        <plasmid evidence="3 4">pFA1</plasmid>
    </source>
</reference>
<name>A0AAU9CYH6_9BACT</name>